<dbReference type="FunCoup" id="A0A6J2VP07">
    <property type="interactions" value="1"/>
</dbReference>
<dbReference type="GeneID" id="115815763"/>
<keyword evidence="1" id="KW-1185">Reference proteome</keyword>
<dbReference type="GO" id="GO:0005829">
    <property type="term" value="C:cytosol"/>
    <property type="evidence" value="ECO:0007669"/>
    <property type="project" value="TreeGrafter"/>
</dbReference>
<dbReference type="SUPFAM" id="SSF48613">
    <property type="entry name" value="Heme oxygenase-like"/>
    <property type="match status" value="1"/>
</dbReference>
<dbReference type="AlphaFoldDB" id="A0A6J2VP07"/>
<sequence>MVTLEKTNSEEEEQDEGHFDLHTLCSMFKRLCMMNYSSVAVRSELDVYEDLWETNKDIATRTLNSDFLKLMQHGSLKAERYINFTLQDINYVLKVTQMLKTMSEKVKVPEDLSSFLQGRYKSYKSFADSLLNQYFLKDVPAIKPTPAMAQYLSDYRNTMKKDPIYFAVALLPCSRLWVWLAQKAAIEPNNAYYSWKKDNMYGHPEKHYKALLNKYLDTHEKVTEANKIFRKQMGNEYNFFASS</sequence>
<dbReference type="Proteomes" id="UP000504632">
    <property type="component" value="Chromosome 1"/>
</dbReference>
<dbReference type="RefSeq" id="XP_030634665.1">
    <property type="nucleotide sequence ID" value="XM_030778805.1"/>
</dbReference>
<evidence type="ECO:0000313" key="1">
    <source>
        <dbReference type="Proteomes" id="UP000504632"/>
    </source>
</evidence>
<dbReference type="OrthoDB" id="6051518at2759"/>
<proteinExistence type="predicted"/>
<name>A0A6J2VP07_CHACN</name>
<gene>
    <name evidence="2" type="primary">LOC115815763</name>
</gene>
<accession>A0A6J2VP07</accession>
<reference evidence="2" key="1">
    <citation type="submission" date="2025-08" db="UniProtKB">
        <authorList>
            <consortium name="RefSeq"/>
        </authorList>
    </citation>
    <scope>IDENTIFICATION</scope>
</reference>
<evidence type="ECO:0000313" key="2">
    <source>
        <dbReference type="RefSeq" id="XP_030634665.1"/>
    </source>
</evidence>
<dbReference type="InterPro" id="IPR050967">
    <property type="entry name" value="Thiamine_Salvage_TenA"/>
</dbReference>
<protein>
    <submittedName>
        <fullName evidence="2">Uncharacterized protein LOC115815763</fullName>
    </submittedName>
</protein>
<dbReference type="InParanoid" id="A0A6J2VP07"/>
<dbReference type="CDD" id="cd19359">
    <property type="entry name" value="TenA_C_Bt3146-like"/>
    <property type="match status" value="1"/>
</dbReference>
<dbReference type="InterPro" id="IPR016084">
    <property type="entry name" value="Haem_Oase-like_multi-hlx"/>
</dbReference>
<organism evidence="1 2">
    <name type="scientific">Chanos chanos</name>
    <name type="common">Milkfish</name>
    <name type="synonym">Mugil chanos</name>
    <dbReference type="NCBI Taxonomy" id="29144"/>
    <lineage>
        <taxon>Eukaryota</taxon>
        <taxon>Metazoa</taxon>
        <taxon>Chordata</taxon>
        <taxon>Craniata</taxon>
        <taxon>Vertebrata</taxon>
        <taxon>Euteleostomi</taxon>
        <taxon>Actinopterygii</taxon>
        <taxon>Neopterygii</taxon>
        <taxon>Teleostei</taxon>
        <taxon>Ostariophysi</taxon>
        <taxon>Gonorynchiformes</taxon>
        <taxon>Chanidae</taxon>
        <taxon>Chanos</taxon>
    </lineage>
</organism>
<dbReference type="PANTHER" id="PTHR43198:SF2">
    <property type="entry name" value="SI:CH1073-67J19.1-RELATED"/>
    <property type="match status" value="1"/>
</dbReference>
<dbReference type="Gene3D" id="1.20.910.10">
    <property type="entry name" value="Heme oxygenase-like"/>
    <property type="match status" value="1"/>
</dbReference>
<dbReference type="PANTHER" id="PTHR43198">
    <property type="entry name" value="BIFUNCTIONAL TH2 PROTEIN"/>
    <property type="match status" value="1"/>
</dbReference>